<evidence type="ECO:0000256" key="3">
    <source>
        <dbReference type="ARBA" id="ARBA00022692"/>
    </source>
</evidence>
<dbReference type="PANTHER" id="PTHR46273:SF4">
    <property type="entry name" value="AT19640P"/>
    <property type="match status" value="1"/>
</dbReference>
<feature type="transmembrane region" description="Helical" evidence="7">
    <location>
        <begin position="119"/>
        <end position="147"/>
    </location>
</feature>
<keyword evidence="4 7" id="KW-1133">Transmembrane helix</keyword>
<keyword evidence="3 7" id="KW-0812">Transmembrane</keyword>
<comment type="caution">
    <text evidence="9">The sequence shown here is derived from an EMBL/GenBank/DDBJ whole genome shotgun (WGS) entry which is preliminary data.</text>
</comment>
<sequence>MGDFTTIDYNSTFFNDTLDGGDVGREGTTFMGTTNDYCGTSLKSFEKSYKGFHGYTSLIVCLFGVQANILNLIVLTRKEMINPTNAILTGLALADLLNMVEYIPYALTYILPRSNTYSWALYILIHSNFSQVCHTISIWLTVTLAVWRYIMVAMHTRCRTLCSMDRAIWAIASAYISSPILCIPIYLSFSVTRVPPMGSSVGAGSSSVNSTDAPLPDANYTMIPTTESPGGEKNRTGAGSTNGSSAYRVNLSDLAQENPALMTANFWLYSVVIKIIPCVVLTVVSLRLINSLMEAKKRKEKLLAKRTVQVPTVSGGHTVAPAGNNTNARAAAGDHESGGSDRTTRMLLAILLLFLITEFPQGLLGLLSGVLGDSFFTTCYIPLADLMDFVALLNSAINFILYCVMSKKFRDTFVQVFHLQALMKLCRLTK</sequence>
<protein>
    <recommendedName>
        <fullName evidence="8">G-protein coupled receptors family 1 profile domain-containing protein</fullName>
    </recommendedName>
</protein>
<dbReference type="InterPro" id="IPR017452">
    <property type="entry name" value="GPCR_Rhodpsn_7TM"/>
</dbReference>
<comment type="similarity">
    <text evidence="2">Belongs to the G-protein coupled receptor 1 family.</text>
</comment>
<dbReference type="InterPro" id="IPR000276">
    <property type="entry name" value="GPCR_Rhodpsn"/>
</dbReference>
<evidence type="ECO:0000259" key="8">
    <source>
        <dbReference type="PROSITE" id="PS50262"/>
    </source>
</evidence>
<evidence type="ECO:0000313" key="10">
    <source>
        <dbReference type="Proteomes" id="UP001642540"/>
    </source>
</evidence>
<dbReference type="InterPro" id="IPR019427">
    <property type="entry name" value="7TM_GPCR_serpentine_rcpt_Srw"/>
</dbReference>
<comment type="subcellular location">
    <subcellularLocation>
        <location evidence="1">Membrane</location>
    </subcellularLocation>
</comment>
<accession>A0ABP1R3C1</accession>
<gene>
    <name evidence="9" type="ORF">ODALV1_LOCUS18071</name>
</gene>
<evidence type="ECO:0000256" key="1">
    <source>
        <dbReference type="ARBA" id="ARBA00004370"/>
    </source>
</evidence>
<name>A0ABP1R3C1_9HEXA</name>
<keyword evidence="10" id="KW-1185">Reference proteome</keyword>
<feature type="transmembrane region" description="Helical" evidence="7">
    <location>
        <begin position="346"/>
        <end position="366"/>
    </location>
</feature>
<dbReference type="PROSITE" id="PS50262">
    <property type="entry name" value="G_PROTEIN_RECEP_F1_2"/>
    <property type="match status" value="1"/>
</dbReference>
<dbReference type="PANTHER" id="PTHR46273">
    <property type="entry name" value="MYOSUPPRESSIN RECEPTOR 1, ISOFORM B-RELATED"/>
    <property type="match status" value="1"/>
</dbReference>
<dbReference type="PRINTS" id="PR00237">
    <property type="entry name" value="GPCRRHODOPSN"/>
</dbReference>
<feature type="compositionally biased region" description="Low complexity" evidence="6">
    <location>
        <begin position="320"/>
        <end position="331"/>
    </location>
</feature>
<feature type="transmembrane region" description="Helical" evidence="7">
    <location>
        <begin position="52"/>
        <end position="74"/>
    </location>
</feature>
<dbReference type="EMBL" id="CAXLJM020000057">
    <property type="protein sequence ID" value="CAL8118298.1"/>
    <property type="molecule type" value="Genomic_DNA"/>
</dbReference>
<evidence type="ECO:0000256" key="5">
    <source>
        <dbReference type="ARBA" id="ARBA00023136"/>
    </source>
</evidence>
<feature type="transmembrane region" description="Helical" evidence="7">
    <location>
        <begin position="386"/>
        <end position="405"/>
    </location>
</feature>
<evidence type="ECO:0000256" key="6">
    <source>
        <dbReference type="SAM" id="MobiDB-lite"/>
    </source>
</evidence>
<evidence type="ECO:0000313" key="9">
    <source>
        <dbReference type="EMBL" id="CAL8118298.1"/>
    </source>
</evidence>
<dbReference type="SUPFAM" id="SSF81321">
    <property type="entry name" value="Family A G protein-coupled receptor-like"/>
    <property type="match status" value="1"/>
</dbReference>
<feature type="compositionally biased region" description="Basic and acidic residues" evidence="6">
    <location>
        <begin position="332"/>
        <end position="341"/>
    </location>
</feature>
<feature type="transmembrane region" description="Helical" evidence="7">
    <location>
        <begin position="266"/>
        <end position="289"/>
    </location>
</feature>
<dbReference type="Pfam" id="PF10324">
    <property type="entry name" value="7TM_GPCR_Srw"/>
    <property type="match status" value="3"/>
</dbReference>
<reference evidence="9 10" key="1">
    <citation type="submission" date="2024-08" db="EMBL/GenBank/DDBJ databases">
        <authorList>
            <person name="Cucini C."/>
            <person name="Frati F."/>
        </authorList>
    </citation>
    <scope>NUCLEOTIDE SEQUENCE [LARGE SCALE GENOMIC DNA]</scope>
</reference>
<proteinExistence type="inferred from homology"/>
<feature type="domain" description="G-protein coupled receptors family 1 profile" evidence="8">
    <location>
        <begin position="67"/>
        <end position="402"/>
    </location>
</feature>
<dbReference type="InterPro" id="IPR053219">
    <property type="entry name" value="GPCR_Dmsr-1"/>
</dbReference>
<evidence type="ECO:0000256" key="4">
    <source>
        <dbReference type="ARBA" id="ARBA00022989"/>
    </source>
</evidence>
<feature type="transmembrane region" description="Helical" evidence="7">
    <location>
        <begin position="86"/>
        <end position="107"/>
    </location>
</feature>
<keyword evidence="5 7" id="KW-0472">Membrane</keyword>
<evidence type="ECO:0000256" key="7">
    <source>
        <dbReference type="SAM" id="Phobius"/>
    </source>
</evidence>
<dbReference type="CDD" id="cd14978">
    <property type="entry name" value="7tmA_FMRFamide_R-like"/>
    <property type="match status" value="1"/>
</dbReference>
<feature type="region of interest" description="Disordered" evidence="6">
    <location>
        <begin position="223"/>
        <end position="242"/>
    </location>
</feature>
<feature type="region of interest" description="Disordered" evidence="6">
    <location>
        <begin position="314"/>
        <end position="341"/>
    </location>
</feature>
<dbReference type="Proteomes" id="UP001642540">
    <property type="component" value="Unassembled WGS sequence"/>
</dbReference>
<evidence type="ECO:0000256" key="2">
    <source>
        <dbReference type="ARBA" id="ARBA00010663"/>
    </source>
</evidence>
<feature type="transmembrane region" description="Helical" evidence="7">
    <location>
        <begin position="167"/>
        <end position="187"/>
    </location>
</feature>
<dbReference type="Gene3D" id="1.20.1070.10">
    <property type="entry name" value="Rhodopsin 7-helix transmembrane proteins"/>
    <property type="match status" value="1"/>
</dbReference>
<organism evidence="9 10">
    <name type="scientific">Orchesella dallaii</name>
    <dbReference type="NCBI Taxonomy" id="48710"/>
    <lineage>
        <taxon>Eukaryota</taxon>
        <taxon>Metazoa</taxon>
        <taxon>Ecdysozoa</taxon>
        <taxon>Arthropoda</taxon>
        <taxon>Hexapoda</taxon>
        <taxon>Collembola</taxon>
        <taxon>Entomobryomorpha</taxon>
        <taxon>Entomobryoidea</taxon>
        <taxon>Orchesellidae</taxon>
        <taxon>Orchesellinae</taxon>
        <taxon>Orchesella</taxon>
    </lineage>
</organism>